<name>A0AAV4MNQ3_CAEEX</name>
<keyword evidence="3" id="KW-1185">Reference proteome</keyword>
<accession>A0AAV4MNQ3</accession>
<reference evidence="2 3" key="1">
    <citation type="submission" date="2021-06" db="EMBL/GenBank/DDBJ databases">
        <title>Caerostris extrusa draft genome.</title>
        <authorList>
            <person name="Kono N."/>
            <person name="Arakawa K."/>
        </authorList>
    </citation>
    <scope>NUCLEOTIDE SEQUENCE [LARGE SCALE GENOMIC DNA]</scope>
</reference>
<proteinExistence type="predicted"/>
<feature type="region of interest" description="Disordered" evidence="1">
    <location>
        <begin position="40"/>
        <end position="89"/>
    </location>
</feature>
<protein>
    <submittedName>
        <fullName evidence="2">Uncharacterized protein</fullName>
    </submittedName>
</protein>
<feature type="compositionally biased region" description="Polar residues" evidence="1">
    <location>
        <begin position="56"/>
        <end position="68"/>
    </location>
</feature>
<sequence>MAKKGLSLGVWEDLQKTWFSQCRRKSLQTSSPPPCVINLEPPSHLHSHPNAVALPTTRSISAGTQQKSRAAGLPPKGEHRPPVSPDVPRRSLPHCFSPATAATNFMIPSTCAIQSGRPFFHQLFSIIHKAALATAGLVAGKFVSGTDGLEEWDGFF</sequence>
<comment type="caution">
    <text evidence="2">The sequence shown here is derived from an EMBL/GenBank/DDBJ whole genome shotgun (WGS) entry which is preliminary data.</text>
</comment>
<evidence type="ECO:0000313" key="2">
    <source>
        <dbReference type="EMBL" id="GIX73121.1"/>
    </source>
</evidence>
<dbReference type="AlphaFoldDB" id="A0AAV4MNQ3"/>
<dbReference type="Proteomes" id="UP001054945">
    <property type="component" value="Unassembled WGS sequence"/>
</dbReference>
<dbReference type="EMBL" id="BPLR01002376">
    <property type="protein sequence ID" value="GIX73121.1"/>
    <property type="molecule type" value="Genomic_DNA"/>
</dbReference>
<evidence type="ECO:0000313" key="3">
    <source>
        <dbReference type="Proteomes" id="UP001054945"/>
    </source>
</evidence>
<gene>
    <name evidence="2" type="ORF">CEXT_690441</name>
</gene>
<evidence type="ECO:0000256" key="1">
    <source>
        <dbReference type="SAM" id="MobiDB-lite"/>
    </source>
</evidence>
<organism evidence="2 3">
    <name type="scientific">Caerostris extrusa</name>
    <name type="common">Bark spider</name>
    <name type="synonym">Caerostris bankana</name>
    <dbReference type="NCBI Taxonomy" id="172846"/>
    <lineage>
        <taxon>Eukaryota</taxon>
        <taxon>Metazoa</taxon>
        <taxon>Ecdysozoa</taxon>
        <taxon>Arthropoda</taxon>
        <taxon>Chelicerata</taxon>
        <taxon>Arachnida</taxon>
        <taxon>Araneae</taxon>
        <taxon>Araneomorphae</taxon>
        <taxon>Entelegynae</taxon>
        <taxon>Araneoidea</taxon>
        <taxon>Araneidae</taxon>
        <taxon>Caerostris</taxon>
    </lineage>
</organism>